<dbReference type="Pfam" id="PF12770">
    <property type="entry name" value="CHAT"/>
    <property type="match status" value="1"/>
</dbReference>
<evidence type="ECO:0000313" key="2">
    <source>
        <dbReference type="EMBL" id="KAL2812794.1"/>
    </source>
</evidence>
<organism evidence="2 3">
    <name type="scientific">Aspergillus cavernicola</name>
    <dbReference type="NCBI Taxonomy" id="176166"/>
    <lineage>
        <taxon>Eukaryota</taxon>
        <taxon>Fungi</taxon>
        <taxon>Dikarya</taxon>
        <taxon>Ascomycota</taxon>
        <taxon>Pezizomycotina</taxon>
        <taxon>Eurotiomycetes</taxon>
        <taxon>Eurotiomycetidae</taxon>
        <taxon>Eurotiales</taxon>
        <taxon>Aspergillaceae</taxon>
        <taxon>Aspergillus</taxon>
        <taxon>Aspergillus subgen. Nidulantes</taxon>
    </lineage>
</organism>
<dbReference type="SUPFAM" id="SSF48452">
    <property type="entry name" value="TPR-like"/>
    <property type="match status" value="1"/>
</dbReference>
<sequence>MADLDIAIRRLQEALDRLPDNHPDRASRLRDLGAGYYERYYRVQQAEGYQAASIPQLKALEDLNMAIQRLQEALDLTPDNHPDRASQLQNLGLGHYSRYQRSVAQEDLDMAIQRFQEALDLTQHAHPDRASRLEHLGLGYHAKYQRILAEEYRVMGAQPSEPLEELDTAIQKSQEALDLTPENHPDRARRLRGLGIAYHGRYTRIGAQEDLDIALQRDQEALNHSPSPPLDRLASIWSLVYSYVESENWTLAYQAASTAIPLISLISPLSLANSDKRNLVQVVGLASDTAAFALMLGKPVYEAIRLLELGRGAIIASHYELRADISSLQQQHPQLAEEFLSLRNQLDRPTDPTYQVNRLNAPTAPRRRIDQHHNAGQKLKQIMADIRKLPGFERFLLIPTEDEMKASAASGPIVILNTSCHRCDALIVEESGFRAVRLPRLYSDEIWIHAKALKNPKLLDIKLLEWLWDTIAEPVLDALGWTETPLASWPRIWWIPTGDLIQFPIHAAGYHSRGGDATVLDRAISSYSSSMRALVRSWQSQGNAQRPGKAILVGMPELRHAPREVETLERICSSMELHVVKPRPYQQDVLSALSACEIFHFAGHGQTNFKDPSESSLVLCDGPLSVATLFKIKLSGRKPFLAYLSACGTGQVKQGGYLDESLHLIAGCQLAGFRHVIGTLWEVDDELCVDVASITYDWMRREGVSDESVSEGLHHASRDLRCRWISENTARGVRNQDRAIAVGQSRSRPGEARDARDVVLCDDIPLCWIPYVHYGL</sequence>
<accession>A0ABR4HBF4</accession>
<evidence type="ECO:0000313" key="3">
    <source>
        <dbReference type="Proteomes" id="UP001610335"/>
    </source>
</evidence>
<evidence type="ECO:0000259" key="1">
    <source>
        <dbReference type="Pfam" id="PF12770"/>
    </source>
</evidence>
<proteinExistence type="predicted"/>
<feature type="domain" description="CHAT" evidence="1">
    <location>
        <begin position="463"/>
        <end position="721"/>
    </location>
</feature>
<dbReference type="InterPro" id="IPR011990">
    <property type="entry name" value="TPR-like_helical_dom_sf"/>
</dbReference>
<reference evidence="2 3" key="1">
    <citation type="submission" date="2024-07" db="EMBL/GenBank/DDBJ databases">
        <title>Section-level genome sequencing and comparative genomics of Aspergillus sections Usti and Cavernicolus.</title>
        <authorList>
            <consortium name="Lawrence Berkeley National Laboratory"/>
            <person name="Nybo J.L."/>
            <person name="Vesth T.C."/>
            <person name="Theobald S."/>
            <person name="Frisvad J.C."/>
            <person name="Larsen T.O."/>
            <person name="Kjaerboelling I."/>
            <person name="Rothschild-Mancinelli K."/>
            <person name="Lyhne E.K."/>
            <person name="Kogle M.E."/>
            <person name="Barry K."/>
            <person name="Clum A."/>
            <person name="Na H."/>
            <person name="Ledsgaard L."/>
            <person name="Lin J."/>
            <person name="Lipzen A."/>
            <person name="Kuo A."/>
            <person name="Riley R."/>
            <person name="Mondo S."/>
            <person name="LaButti K."/>
            <person name="Haridas S."/>
            <person name="Pangalinan J."/>
            <person name="Salamov A.A."/>
            <person name="Simmons B.A."/>
            <person name="Magnuson J.K."/>
            <person name="Chen J."/>
            <person name="Drula E."/>
            <person name="Henrissat B."/>
            <person name="Wiebenga A."/>
            <person name="Lubbers R.J."/>
            <person name="Gomes A.C."/>
            <person name="Makela M.R."/>
            <person name="Stajich J."/>
            <person name="Grigoriev I.V."/>
            <person name="Mortensen U.H."/>
            <person name="De vries R.P."/>
            <person name="Baker S.E."/>
            <person name="Andersen M.R."/>
        </authorList>
    </citation>
    <scope>NUCLEOTIDE SEQUENCE [LARGE SCALE GENOMIC DNA]</scope>
    <source>
        <strain evidence="2 3">CBS 600.67</strain>
    </source>
</reference>
<dbReference type="Proteomes" id="UP001610335">
    <property type="component" value="Unassembled WGS sequence"/>
</dbReference>
<name>A0ABR4HBF4_9EURO</name>
<gene>
    <name evidence="2" type="ORF">BDW59DRAFT_155116</name>
</gene>
<dbReference type="Gene3D" id="1.25.40.10">
    <property type="entry name" value="Tetratricopeptide repeat domain"/>
    <property type="match status" value="1"/>
</dbReference>
<protein>
    <submittedName>
        <fullName evidence="2">CHAT domain-containing protein</fullName>
    </submittedName>
</protein>
<comment type="caution">
    <text evidence="2">The sequence shown here is derived from an EMBL/GenBank/DDBJ whole genome shotgun (WGS) entry which is preliminary data.</text>
</comment>
<keyword evidence="3" id="KW-1185">Reference proteome</keyword>
<dbReference type="EMBL" id="JBFXLS010000164">
    <property type="protein sequence ID" value="KAL2812794.1"/>
    <property type="molecule type" value="Genomic_DNA"/>
</dbReference>
<dbReference type="InterPro" id="IPR024983">
    <property type="entry name" value="CHAT_dom"/>
</dbReference>